<feature type="domain" description="IstB-like ATP-binding" evidence="1">
    <location>
        <begin position="1"/>
        <end position="46"/>
    </location>
</feature>
<accession>A0A5E5BLP5</accession>
<evidence type="ECO:0000313" key="3">
    <source>
        <dbReference type="Proteomes" id="UP000335538"/>
    </source>
</evidence>
<gene>
    <name evidence="2" type="ORF">PSP31121_05681</name>
</gene>
<dbReference type="EMBL" id="CABPSR010000075">
    <property type="protein sequence ID" value="VVE86042.1"/>
    <property type="molecule type" value="Genomic_DNA"/>
</dbReference>
<dbReference type="Pfam" id="PF01695">
    <property type="entry name" value="IstB_IS21"/>
    <property type="match status" value="1"/>
</dbReference>
<organism evidence="2 3">
    <name type="scientific">Pandoraea sputorum</name>
    <dbReference type="NCBI Taxonomy" id="93222"/>
    <lineage>
        <taxon>Bacteria</taxon>
        <taxon>Pseudomonadati</taxon>
        <taxon>Pseudomonadota</taxon>
        <taxon>Betaproteobacteria</taxon>
        <taxon>Burkholderiales</taxon>
        <taxon>Burkholderiaceae</taxon>
        <taxon>Pandoraea</taxon>
    </lineage>
</organism>
<proteinExistence type="predicted"/>
<dbReference type="InterPro" id="IPR002611">
    <property type="entry name" value="IstB_ATP-bd"/>
</dbReference>
<protein>
    <submittedName>
        <fullName evidence="2">Transposase</fullName>
    </submittedName>
</protein>
<dbReference type="AlphaFoldDB" id="A0A5E5BLP5"/>
<reference evidence="2 3" key="1">
    <citation type="submission" date="2019-08" db="EMBL/GenBank/DDBJ databases">
        <authorList>
            <person name="Peeters C."/>
        </authorList>
    </citation>
    <scope>NUCLEOTIDE SEQUENCE [LARGE SCALE GENOMIC DNA]</scope>
    <source>
        <strain evidence="2 3">LMG 31121</strain>
    </source>
</reference>
<name>A0A5E5BLP5_9BURK</name>
<dbReference type="RefSeq" id="WP_318182963.1">
    <property type="nucleotide sequence ID" value="NZ_CABPSR010000075.1"/>
</dbReference>
<dbReference type="Proteomes" id="UP000335538">
    <property type="component" value="Unassembled WGS sequence"/>
</dbReference>
<dbReference type="GO" id="GO:0005524">
    <property type="term" value="F:ATP binding"/>
    <property type="evidence" value="ECO:0007669"/>
    <property type="project" value="InterPro"/>
</dbReference>
<evidence type="ECO:0000313" key="2">
    <source>
        <dbReference type="EMBL" id="VVE86042.1"/>
    </source>
</evidence>
<sequence>MVITPNLVFSEWERIFKDPMTTMAAIDRVVHHSVVPDLMDVESYRANVAATKQAGSDKTAEPA</sequence>
<evidence type="ECO:0000259" key="1">
    <source>
        <dbReference type="Pfam" id="PF01695"/>
    </source>
</evidence>